<dbReference type="GO" id="GO:0046872">
    <property type="term" value="F:metal ion binding"/>
    <property type="evidence" value="ECO:0007669"/>
    <property type="project" value="InterPro"/>
</dbReference>
<organism evidence="3 4">
    <name type="scientific">Mesorhizobium alhagi CCNWXJ12-2</name>
    <dbReference type="NCBI Taxonomy" id="1107882"/>
    <lineage>
        <taxon>Bacteria</taxon>
        <taxon>Pseudomonadati</taxon>
        <taxon>Pseudomonadota</taxon>
        <taxon>Alphaproteobacteria</taxon>
        <taxon>Hyphomicrobiales</taxon>
        <taxon>Phyllobacteriaceae</taxon>
        <taxon>Allomesorhizobium</taxon>
    </lineage>
</organism>
<dbReference type="SUPFAM" id="SSF56059">
    <property type="entry name" value="Glutathione synthetase ATP-binding domain-like"/>
    <property type="match status" value="1"/>
</dbReference>
<evidence type="ECO:0000256" key="1">
    <source>
        <dbReference type="PROSITE-ProRule" id="PRU00409"/>
    </source>
</evidence>
<evidence type="ECO:0000259" key="2">
    <source>
        <dbReference type="PROSITE" id="PS50975"/>
    </source>
</evidence>
<dbReference type="InterPro" id="IPR011761">
    <property type="entry name" value="ATP-grasp"/>
</dbReference>
<keyword evidence="4" id="KW-1185">Reference proteome</keyword>
<proteinExistence type="predicted"/>
<evidence type="ECO:0000313" key="3">
    <source>
        <dbReference type="EMBL" id="EHK55766.1"/>
    </source>
</evidence>
<dbReference type="PATRIC" id="fig|1107882.3.peg.3590"/>
<keyword evidence="1" id="KW-0067">ATP-binding</keyword>
<dbReference type="Proteomes" id="UP000003250">
    <property type="component" value="Unassembled WGS sequence"/>
</dbReference>
<evidence type="ECO:0000313" key="4">
    <source>
        <dbReference type="Proteomes" id="UP000003250"/>
    </source>
</evidence>
<dbReference type="EMBL" id="AHAM01000147">
    <property type="protein sequence ID" value="EHK55766.1"/>
    <property type="molecule type" value="Genomic_DNA"/>
</dbReference>
<accession>H0HU29</accession>
<dbReference type="AlphaFoldDB" id="H0HU29"/>
<reference evidence="3 4" key="1">
    <citation type="journal article" date="2012" name="J. Bacteriol.">
        <title>Draft Genome Sequence of Mesorhizobium alhagi CCNWXJ12-2T, a Novel Salt-Resistant Species Isolated from the Desert of Northwestern China.</title>
        <authorList>
            <person name="Zhou M."/>
            <person name="Chen W."/>
            <person name="Chen H."/>
            <person name="Wei G."/>
        </authorList>
    </citation>
    <scope>NUCLEOTIDE SEQUENCE [LARGE SCALE GENOMIC DNA]</scope>
    <source>
        <strain evidence="3 4">CCNWXJ12-2</strain>
    </source>
</reference>
<name>H0HU29_9HYPH</name>
<feature type="domain" description="ATP-grasp" evidence="2">
    <location>
        <begin position="113"/>
        <end position="305"/>
    </location>
</feature>
<gene>
    <name evidence="3" type="ORF">MAXJ12_18353</name>
</gene>
<protein>
    <recommendedName>
        <fullName evidence="2">ATP-grasp domain-containing protein</fullName>
    </recommendedName>
</protein>
<dbReference type="GO" id="GO:0005524">
    <property type="term" value="F:ATP binding"/>
    <property type="evidence" value="ECO:0007669"/>
    <property type="project" value="UniProtKB-UniRule"/>
</dbReference>
<dbReference type="Gene3D" id="3.30.470.20">
    <property type="entry name" value="ATP-grasp fold, B domain"/>
    <property type="match status" value="1"/>
</dbReference>
<dbReference type="PROSITE" id="PS50975">
    <property type="entry name" value="ATP_GRASP"/>
    <property type="match status" value="1"/>
</dbReference>
<dbReference type="Pfam" id="PF15632">
    <property type="entry name" value="ATPgrasp_Ter"/>
    <property type="match status" value="1"/>
</dbReference>
<keyword evidence="1" id="KW-0547">Nucleotide-binding</keyword>
<sequence>MLLGGAHGALALARSLGARQVPVAYVTNDSPLPSWSRFVRETIRWPGPDDDRAITFLNEAAQRHQLEGWLLVPAADPEVRLVSENLEALSGVYKIMLPSWDALRFVCDKPFLYKRAAELNLEIPRTYEIASPQQASKLKLSFPVVLKPNMGGGHSRIAKAKVVRVDDHASFLSAYSDAAGQIGFENIIVQELIPGGGESQFSYAALWKNGEPVAEFTARRTRQYPVDFGFTSTFVEVVEEPHAVAAARTLLKSIGHSGLVEIEFKRDRRDNSLKLLDVNPRPWSWFGLCAASGVDLGAMLWESANGRDSSPVSARQRTAWMYLVRDGVSAFKLMLRGQVGIAEYFRSFGSVRSWATFAWNDLLPGLIDLPLTAWRVLTKRVLKIS</sequence>